<dbReference type="InterPro" id="IPR013783">
    <property type="entry name" value="Ig-like_fold"/>
</dbReference>
<dbReference type="PROSITE" id="PS50835">
    <property type="entry name" value="IG_LIKE"/>
    <property type="match status" value="2"/>
</dbReference>
<reference evidence="7" key="1">
    <citation type="submission" date="2020-08" db="EMBL/GenBank/DDBJ databases">
        <title>Chromosome-level assembly of Southern catfish (Silurus meridionalis) provides insights into visual adaptation to the nocturnal and benthic lifestyles.</title>
        <authorList>
            <person name="Zhang Y."/>
            <person name="Wang D."/>
            <person name="Peng Z."/>
        </authorList>
    </citation>
    <scope>NUCLEOTIDE SEQUENCE</scope>
    <source>
        <strain evidence="7">SWU-2019-XX</strain>
        <tissue evidence="7">Muscle</tissue>
    </source>
</reference>
<dbReference type="GO" id="GO:0002250">
    <property type="term" value="P:adaptive immune response"/>
    <property type="evidence" value="ECO:0007669"/>
    <property type="project" value="UniProtKB-KW"/>
</dbReference>
<feature type="non-terminal residue" evidence="7">
    <location>
        <position position="455"/>
    </location>
</feature>
<comment type="caution">
    <text evidence="7">The sequence shown here is derived from an EMBL/GenBank/DDBJ whole genome shotgun (WGS) entry which is preliminary data.</text>
</comment>
<dbReference type="Pfam" id="PF07686">
    <property type="entry name" value="V-set"/>
    <property type="match status" value="3"/>
</dbReference>
<keyword evidence="8" id="KW-1185">Reference proteome</keyword>
<feature type="domain" description="Ig-like" evidence="6">
    <location>
        <begin position="190"/>
        <end position="282"/>
    </location>
</feature>
<sequence length="455" mass="50967">IFLYIFFFIAGSFADKIWPTHEDANIVGKETETVTLKCSYETSSENIELFWYKQYPNRAPQFLLYKAARLYSDGSTPTDTRLETKTTRDSTELTIRATSLDKALIVGDFNIHFDNQEDSLRAAVVSILDSVGINQNVIGPTHSGGHTLDLLLTFGLKIKNLVIISQSEAISDHYLISFKICLSHCISTSPHSIKPLFTHKAVDEGDDVTLSCNYETSDTGPVLHWYRQQPKSKPVFLLYIDLFGGKTKPMPPRLDAEVDKTNKEVDLIISSAAVSDSDLYYCALRPTVTGNPAALYKNLYTLYSAKILDCNSISADLGLVTSMNFLSSRKKFDRLQKYVFCDSTADPIEPLFTQKVVDEGENVTLSCSYTKFSGTVDYLQWYRHYPTSQPEFLLYINPNGFKTNPMPPHLDVEVDKTKKQVDLIISSAAVSDSDLYYCALVPTVTGNPAALYKNL</sequence>
<keyword evidence="5" id="KW-0391">Immunity</keyword>
<keyword evidence="2" id="KW-1064">Adaptive immunity</keyword>
<evidence type="ECO:0000313" key="8">
    <source>
        <dbReference type="Proteomes" id="UP000606274"/>
    </source>
</evidence>
<keyword evidence="5" id="KW-1279">T cell receptor</keyword>
<gene>
    <name evidence="7" type="ORF">HF521_019035</name>
</gene>
<dbReference type="InterPro" id="IPR051287">
    <property type="entry name" value="TCR_variable_region"/>
</dbReference>
<dbReference type="AlphaFoldDB" id="A0A8T0BF56"/>
<evidence type="ECO:0000256" key="1">
    <source>
        <dbReference type="ARBA" id="ARBA00022729"/>
    </source>
</evidence>
<evidence type="ECO:0000259" key="6">
    <source>
        <dbReference type="PROSITE" id="PS50835"/>
    </source>
</evidence>
<evidence type="ECO:0000256" key="2">
    <source>
        <dbReference type="ARBA" id="ARBA00023130"/>
    </source>
</evidence>
<dbReference type="Proteomes" id="UP000606274">
    <property type="component" value="Unassembled WGS sequence"/>
</dbReference>
<proteinExistence type="predicted"/>
<dbReference type="Gene3D" id="2.60.40.10">
    <property type="entry name" value="Immunoglobulins"/>
    <property type="match status" value="3"/>
</dbReference>
<dbReference type="SMART" id="SM00406">
    <property type="entry name" value="IGv"/>
    <property type="match status" value="3"/>
</dbReference>
<evidence type="ECO:0000313" key="7">
    <source>
        <dbReference type="EMBL" id="KAF7705781.1"/>
    </source>
</evidence>
<keyword evidence="1" id="KW-0732">Signal</keyword>
<feature type="domain" description="Ig-like" evidence="6">
    <location>
        <begin position="350"/>
        <end position="438"/>
    </location>
</feature>
<dbReference type="InterPro" id="IPR036179">
    <property type="entry name" value="Ig-like_dom_sf"/>
</dbReference>
<evidence type="ECO:0000256" key="3">
    <source>
        <dbReference type="ARBA" id="ARBA00023170"/>
    </source>
</evidence>
<dbReference type="SMART" id="SM00409">
    <property type="entry name" value="IG"/>
    <property type="match status" value="3"/>
</dbReference>
<organism evidence="7 8">
    <name type="scientific">Silurus meridionalis</name>
    <name type="common">Southern catfish</name>
    <name type="synonym">Silurus soldatovi meridionalis</name>
    <dbReference type="NCBI Taxonomy" id="175797"/>
    <lineage>
        <taxon>Eukaryota</taxon>
        <taxon>Metazoa</taxon>
        <taxon>Chordata</taxon>
        <taxon>Craniata</taxon>
        <taxon>Vertebrata</taxon>
        <taxon>Euteleostomi</taxon>
        <taxon>Actinopterygii</taxon>
        <taxon>Neopterygii</taxon>
        <taxon>Teleostei</taxon>
        <taxon>Ostariophysi</taxon>
        <taxon>Siluriformes</taxon>
        <taxon>Siluridae</taxon>
        <taxon>Silurus</taxon>
    </lineage>
</organism>
<accession>A0A8T0BF56</accession>
<dbReference type="EMBL" id="JABFDY010000006">
    <property type="protein sequence ID" value="KAF7705781.1"/>
    <property type="molecule type" value="Genomic_DNA"/>
</dbReference>
<evidence type="ECO:0000256" key="4">
    <source>
        <dbReference type="ARBA" id="ARBA00023319"/>
    </source>
</evidence>
<keyword evidence="3" id="KW-0675">Receptor</keyword>
<dbReference type="PANTHER" id="PTHR19367">
    <property type="entry name" value="T-CELL RECEPTOR ALPHA CHAIN V REGION"/>
    <property type="match status" value="1"/>
</dbReference>
<dbReference type="GO" id="GO:0042101">
    <property type="term" value="C:T cell receptor complex"/>
    <property type="evidence" value="ECO:0007669"/>
    <property type="project" value="UniProtKB-KW"/>
</dbReference>
<evidence type="ECO:0000256" key="5">
    <source>
        <dbReference type="ARBA" id="ARBA00043266"/>
    </source>
</evidence>
<protein>
    <recommendedName>
        <fullName evidence="6">Ig-like domain-containing protein</fullName>
    </recommendedName>
</protein>
<dbReference type="InterPro" id="IPR013106">
    <property type="entry name" value="Ig_V-set"/>
</dbReference>
<dbReference type="SUPFAM" id="SSF48726">
    <property type="entry name" value="Immunoglobulin"/>
    <property type="match status" value="3"/>
</dbReference>
<name>A0A8T0BF56_SILME</name>
<feature type="non-terminal residue" evidence="7">
    <location>
        <position position="1"/>
    </location>
</feature>
<dbReference type="InterPro" id="IPR003599">
    <property type="entry name" value="Ig_sub"/>
</dbReference>
<dbReference type="PANTHER" id="PTHR19367:SF18">
    <property type="entry name" value="T CELL RECEPTOR ALPHA VARIABLE 16"/>
    <property type="match status" value="1"/>
</dbReference>
<keyword evidence="4" id="KW-0393">Immunoglobulin domain</keyword>
<dbReference type="InterPro" id="IPR007110">
    <property type="entry name" value="Ig-like_dom"/>
</dbReference>